<dbReference type="SUPFAM" id="SSF46548">
    <property type="entry name" value="alpha-helical ferredoxin"/>
    <property type="match status" value="1"/>
</dbReference>
<dbReference type="PATRIC" id="fig|1209989.3.peg.1982"/>
<evidence type="ECO:0000313" key="11">
    <source>
        <dbReference type="Proteomes" id="UP000010802"/>
    </source>
</evidence>
<dbReference type="SUPFAM" id="SSF48371">
    <property type="entry name" value="ARM repeat"/>
    <property type="match status" value="1"/>
</dbReference>
<evidence type="ECO:0000256" key="7">
    <source>
        <dbReference type="ARBA" id="ARBA00023004"/>
    </source>
</evidence>
<organism evidence="10 11">
    <name type="scientific">Tepidanaerobacter acetatoxydans (strain DSM 21804 / JCM 16047 / Re1)</name>
    <dbReference type="NCBI Taxonomy" id="1209989"/>
    <lineage>
        <taxon>Bacteria</taxon>
        <taxon>Bacillati</taxon>
        <taxon>Bacillota</taxon>
        <taxon>Clostridia</taxon>
        <taxon>Thermosediminibacterales</taxon>
        <taxon>Tepidanaerobacteraceae</taxon>
        <taxon>Tepidanaerobacter</taxon>
    </lineage>
</organism>
<keyword evidence="7" id="KW-0408">Iron</keyword>
<accession>F4LWE2</accession>
<dbReference type="RefSeq" id="WP_013778663.1">
    <property type="nucleotide sequence ID" value="NC_015519.1"/>
</dbReference>
<keyword evidence="2" id="KW-0963">Cytoplasm</keyword>
<keyword evidence="4" id="KW-0479">Metal-binding</keyword>
<keyword evidence="6" id="KW-0560">Oxidoreductase</keyword>
<dbReference type="GO" id="GO:0008616">
    <property type="term" value="P:tRNA queuosine(34) biosynthetic process"/>
    <property type="evidence" value="ECO:0007669"/>
    <property type="project" value="UniProtKB-KW"/>
</dbReference>
<dbReference type="GO" id="GO:0052693">
    <property type="term" value="F:epoxyqueuosine reductase activity"/>
    <property type="evidence" value="ECO:0007669"/>
    <property type="project" value="TreeGrafter"/>
</dbReference>
<dbReference type="Gene3D" id="3.30.70.20">
    <property type="match status" value="1"/>
</dbReference>
<accession>L0RZQ9</accession>
<evidence type="ECO:0000256" key="5">
    <source>
        <dbReference type="ARBA" id="ARBA00022785"/>
    </source>
</evidence>
<evidence type="ECO:0000256" key="1">
    <source>
        <dbReference type="ARBA" id="ARBA00022485"/>
    </source>
</evidence>
<dbReference type="KEGG" id="tep:TepRe1_1601"/>
<keyword evidence="8" id="KW-0411">Iron-sulfur</keyword>
<dbReference type="PROSITE" id="PS51379">
    <property type="entry name" value="4FE4S_FER_2"/>
    <property type="match status" value="1"/>
</dbReference>
<dbReference type="Gene3D" id="1.25.10.10">
    <property type="entry name" value="Leucine-rich Repeat Variant"/>
    <property type="match status" value="1"/>
</dbReference>
<evidence type="ECO:0000256" key="6">
    <source>
        <dbReference type="ARBA" id="ARBA00023002"/>
    </source>
</evidence>
<dbReference type="InterPro" id="IPR013542">
    <property type="entry name" value="QueG_DUF1730"/>
</dbReference>
<protein>
    <recommendedName>
        <fullName evidence="9">4Fe-4S ferredoxin-type domain-containing protein</fullName>
    </recommendedName>
</protein>
<dbReference type="PANTHER" id="PTHR30002">
    <property type="entry name" value="EPOXYQUEUOSINE REDUCTASE"/>
    <property type="match status" value="1"/>
</dbReference>
<dbReference type="OrthoDB" id="9784571at2"/>
<keyword evidence="1" id="KW-0004">4Fe-4S</keyword>
<keyword evidence="11" id="KW-1185">Reference proteome</keyword>
<dbReference type="Proteomes" id="UP000010802">
    <property type="component" value="Chromosome"/>
</dbReference>
<sequence length="344" mass="38984">MDIKQDIIYFSKEIGLDKVGFTTAKPFLQEKEVLLERKAKNLISPFEEQDIEIRCDPEKSLPGAKTIICFAMGYLIYSQSSLEAVSSHIESRSEGKISRYAQVKDYHVILSEKLRHVVDFISKKRPGRFKIIVDTGSLIEKAAARRAGLGWIGENTCFFTPELGSWIFLGEILTDIEIEPDSHIESNCNGCGSCVSACPTGALMAPFQINPYRCLSYITQIRGHIPEEFRKALGDRVFGCDTCQEVCPCNQKVKIPNHKEFIPDIPAERDLEKLAILSKQDFNMMFNNIAAGWRGRNVIRRNAVCALGNLRSENTRNLLKVLTKDPSEIVREQARWSLQNYLCR</sequence>
<dbReference type="InterPro" id="IPR011989">
    <property type="entry name" value="ARM-like"/>
</dbReference>
<dbReference type="GO" id="GO:0051539">
    <property type="term" value="F:4 iron, 4 sulfur cluster binding"/>
    <property type="evidence" value="ECO:0007669"/>
    <property type="project" value="UniProtKB-KW"/>
</dbReference>
<dbReference type="HOGENOM" id="CLU_030790_2_0_9"/>
<dbReference type="STRING" id="1209989.TepRe1_1601"/>
<keyword evidence="5" id="KW-0671">Queuosine biosynthesis</keyword>
<evidence type="ECO:0000256" key="3">
    <source>
        <dbReference type="ARBA" id="ARBA00022694"/>
    </source>
</evidence>
<dbReference type="InterPro" id="IPR004453">
    <property type="entry name" value="QueG"/>
</dbReference>
<dbReference type="InterPro" id="IPR017896">
    <property type="entry name" value="4Fe4S_Fe-S-bd"/>
</dbReference>
<keyword evidence="3" id="KW-0819">tRNA processing</keyword>
<reference evidence="11" key="1">
    <citation type="journal article" date="2013" name="Genome Announc.">
        <title>First genome sequence of a syntrophic acetate-oxidizing bacterium, Tepidanaerobacter acetatoxydans strain Re1.</title>
        <authorList>
            <person name="Manzoor S."/>
            <person name="Bongcam-Rudloff E."/>
            <person name="Schnurer A."/>
            <person name="Muller B."/>
        </authorList>
    </citation>
    <scope>NUCLEOTIDE SEQUENCE [LARGE SCALE GENOMIC DNA]</scope>
    <source>
        <strain evidence="11">Re1</strain>
    </source>
</reference>
<name>F4LWE2_TEPAE</name>
<evidence type="ECO:0000256" key="2">
    <source>
        <dbReference type="ARBA" id="ARBA00022490"/>
    </source>
</evidence>
<dbReference type="InterPro" id="IPR017900">
    <property type="entry name" value="4Fe4S_Fe_S_CS"/>
</dbReference>
<dbReference type="PANTHER" id="PTHR30002:SF4">
    <property type="entry name" value="EPOXYQUEUOSINE REDUCTASE"/>
    <property type="match status" value="1"/>
</dbReference>
<dbReference type="InterPro" id="IPR016024">
    <property type="entry name" value="ARM-type_fold"/>
</dbReference>
<gene>
    <name evidence="10" type="ordered locus">TEPIRE1_1723</name>
</gene>
<dbReference type="eggNOG" id="COG1600">
    <property type="taxonomic scope" value="Bacteria"/>
</dbReference>
<dbReference type="NCBIfam" id="TIGR00276">
    <property type="entry name" value="tRNA epoxyqueuosine(34) reductase QueG"/>
    <property type="match status" value="1"/>
</dbReference>
<feature type="domain" description="4Fe-4S ferredoxin-type" evidence="9">
    <location>
        <begin position="179"/>
        <end position="208"/>
    </location>
</feature>
<dbReference type="Pfam" id="PF08331">
    <property type="entry name" value="QueG_DUF1730"/>
    <property type="match status" value="1"/>
</dbReference>
<proteinExistence type="predicted"/>
<dbReference type="AlphaFoldDB" id="F4LWE2"/>
<dbReference type="KEGG" id="tae:TepiRe1_1723"/>
<evidence type="ECO:0000313" key="10">
    <source>
        <dbReference type="EMBL" id="CCP26510.1"/>
    </source>
</evidence>
<dbReference type="EMBL" id="HF563609">
    <property type="protein sequence ID" value="CCP26510.1"/>
    <property type="molecule type" value="Genomic_DNA"/>
</dbReference>
<dbReference type="GO" id="GO:0046872">
    <property type="term" value="F:metal ion binding"/>
    <property type="evidence" value="ECO:0007669"/>
    <property type="project" value="UniProtKB-KW"/>
</dbReference>
<dbReference type="PROSITE" id="PS00198">
    <property type="entry name" value="4FE4S_FER_1"/>
    <property type="match status" value="1"/>
</dbReference>
<dbReference type="Pfam" id="PF13484">
    <property type="entry name" value="Fer4_16"/>
    <property type="match status" value="1"/>
</dbReference>
<evidence type="ECO:0000256" key="4">
    <source>
        <dbReference type="ARBA" id="ARBA00022723"/>
    </source>
</evidence>
<evidence type="ECO:0000256" key="8">
    <source>
        <dbReference type="ARBA" id="ARBA00023014"/>
    </source>
</evidence>
<evidence type="ECO:0000259" key="9">
    <source>
        <dbReference type="PROSITE" id="PS51379"/>
    </source>
</evidence>